<organism evidence="1 2">
    <name type="scientific">Trifolium medium</name>
    <dbReference type="NCBI Taxonomy" id="97028"/>
    <lineage>
        <taxon>Eukaryota</taxon>
        <taxon>Viridiplantae</taxon>
        <taxon>Streptophyta</taxon>
        <taxon>Embryophyta</taxon>
        <taxon>Tracheophyta</taxon>
        <taxon>Spermatophyta</taxon>
        <taxon>Magnoliopsida</taxon>
        <taxon>eudicotyledons</taxon>
        <taxon>Gunneridae</taxon>
        <taxon>Pentapetalae</taxon>
        <taxon>rosids</taxon>
        <taxon>fabids</taxon>
        <taxon>Fabales</taxon>
        <taxon>Fabaceae</taxon>
        <taxon>Papilionoideae</taxon>
        <taxon>50 kb inversion clade</taxon>
        <taxon>NPAAA clade</taxon>
        <taxon>Hologalegina</taxon>
        <taxon>IRL clade</taxon>
        <taxon>Trifolieae</taxon>
        <taxon>Trifolium</taxon>
    </lineage>
</organism>
<proteinExistence type="predicted"/>
<dbReference type="AlphaFoldDB" id="A0A392N8J2"/>
<feature type="non-terminal residue" evidence="1">
    <location>
        <position position="1"/>
    </location>
</feature>
<evidence type="ECO:0000313" key="1">
    <source>
        <dbReference type="EMBL" id="MCH95499.1"/>
    </source>
</evidence>
<accession>A0A392N8J2</accession>
<comment type="caution">
    <text evidence="1">The sequence shown here is derived from an EMBL/GenBank/DDBJ whole genome shotgun (WGS) entry which is preliminary data.</text>
</comment>
<reference evidence="1 2" key="1">
    <citation type="journal article" date="2018" name="Front. Plant Sci.">
        <title>Red Clover (Trifolium pratense) and Zigzag Clover (T. medium) - A Picture of Genomic Similarities and Differences.</title>
        <authorList>
            <person name="Dluhosova J."/>
            <person name="Istvanek J."/>
            <person name="Nedelnik J."/>
            <person name="Repkova J."/>
        </authorList>
    </citation>
    <scope>NUCLEOTIDE SEQUENCE [LARGE SCALE GENOMIC DNA]</scope>
    <source>
        <strain evidence="2">cv. 10/8</strain>
        <tissue evidence="1">Leaf</tissue>
    </source>
</reference>
<evidence type="ECO:0000313" key="2">
    <source>
        <dbReference type="Proteomes" id="UP000265520"/>
    </source>
</evidence>
<sequence>KLSENASRWMTEDVMPWRSCGGGEEGCGSG</sequence>
<name>A0A392N8J2_9FABA</name>
<dbReference type="Proteomes" id="UP000265520">
    <property type="component" value="Unassembled WGS sequence"/>
</dbReference>
<keyword evidence="2" id="KW-1185">Reference proteome</keyword>
<protein>
    <submittedName>
        <fullName evidence="1">Uncharacterized protein</fullName>
    </submittedName>
</protein>
<dbReference type="EMBL" id="LXQA010029976">
    <property type="protein sequence ID" value="MCH95499.1"/>
    <property type="molecule type" value="Genomic_DNA"/>
</dbReference>